<organism evidence="3 4">
    <name type="scientific">Gregarina niphandrodes</name>
    <name type="common">Septate eugregarine</name>
    <dbReference type="NCBI Taxonomy" id="110365"/>
    <lineage>
        <taxon>Eukaryota</taxon>
        <taxon>Sar</taxon>
        <taxon>Alveolata</taxon>
        <taxon>Apicomplexa</taxon>
        <taxon>Conoidasida</taxon>
        <taxon>Gregarinasina</taxon>
        <taxon>Eugregarinorida</taxon>
        <taxon>Gregarinidae</taxon>
        <taxon>Gregarina</taxon>
    </lineage>
</organism>
<dbReference type="RefSeq" id="XP_011131861.1">
    <property type="nucleotide sequence ID" value="XM_011133559.1"/>
</dbReference>
<accession>A0A023B2F4</accession>
<dbReference type="PANTHER" id="PTHR31027">
    <property type="entry name" value="NUCLEAR SEGREGATION PROTEIN BFR1"/>
    <property type="match status" value="1"/>
</dbReference>
<proteinExistence type="predicted"/>
<feature type="region of interest" description="Disordered" evidence="2">
    <location>
        <begin position="154"/>
        <end position="185"/>
    </location>
</feature>
<dbReference type="Proteomes" id="UP000019763">
    <property type="component" value="Unassembled WGS sequence"/>
</dbReference>
<dbReference type="PANTHER" id="PTHR31027:SF2">
    <property type="entry name" value="LEBERCILIN DOMAIN-CONTAINING PROTEIN"/>
    <property type="match status" value="1"/>
</dbReference>
<dbReference type="InterPro" id="IPR039604">
    <property type="entry name" value="Bfr1"/>
</dbReference>
<keyword evidence="4" id="KW-1185">Reference proteome</keyword>
<dbReference type="eggNOG" id="ENOG502S2M3">
    <property type="taxonomic scope" value="Eukaryota"/>
</dbReference>
<feature type="region of interest" description="Disordered" evidence="2">
    <location>
        <begin position="359"/>
        <end position="378"/>
    </location>
</feature>
<dbReference type="AlphaFoldDB" id="A0A023B2F4"/>
<protein>
    <submittedName>
        <fullName evidence="3">Uncharacterized protein</fullName>
    </submittedName>
</protein>
<gene>
    <name evidence="3" type="ORF">GNI_121340</name>
</gene>
<evidence type="ECO:0000313" key="3">
    <source>
        <dbReference type="EMBL" id="EZG53786.1"/>
    </source>
</evidence>
<dbReference type="GO" id="GO:1990904">
    <property type="term" value="C:ribonucleoprotein complex"/>
    <property type="evidence" value="ECO:0007669"/>
    <property type="project" value="TreeGrafter"/>
</dbReference>
<evidence type="ECO:0000256" key="2">
    <source>
        <dbReference type="SAM" id="MobiDB-lite"/>
    </source>
</evidence>
<dbReference type="EMBL" id="AFNH02000904">
    <property type="protein sequence ID" value="EZG53786.1"/>
    <property type="molecule type" value="Genomic_DNA"/>
</dbReference>
<name>A0A023B2F4_GRENI</name>
<dbReference type="OMA" id="HPVDKFN"/>
<feature type="coiled-coil region" evidence="1">
    <location>
        <begin position="264"/>
        <end position="298"/>
    </location>
</feature>
<dbReference type="GO" id="GO:0008298">
    <property type="term" value="P:intracellular mRNA localization"/>
    <property type="evidence" value="ECO:0007669"/>
    <property type="project" value="TreeGrafter"/>
</dbReference>
<reference evidence="3" key="1">
    <citation type="submission" date="2013-12" db="EMBL/GenBank/DDBJ databases">
        <authorList>
            <person name="Omoto C.K."/>
            <person name="Sibley D."/>
            <person name="Venepally P."/>
            <person name="Hadjithomas M."/>
            <person name="Karamycheva S."/>
            <person name="Brunk B."/>
            <person name="Roos D."/>
            <person name="Caler E."/>
            <person name="Lorenzi H."/>
        </authorList>
    </citation>
    <scope>NUCLEOTIDE SEQUENCE</scope>
</reference>
<dbReference type="VEuPathDB" id="CryptoDB:GNI_121340"/>
<comment type="caution">
    <text evidence="3">The sequence shown here is derived from an EMBL/GenBank/DDBJ whole genome shotgun (WGS) entry which is preliminary data.</text>
</comment>
<dbReference type="GO" id="GO:0003729">
    <property type="term" value="F:mRNA binding"/>
    <property type="evidence" value="ECO:0007669"/>
    <property type="project" value="TreeGrafter"/>
</dbReference>
<dbReference type="GeneID" id="22914282"/>
<feature type="region of interest" description="Disordered" evidence="2">
    <location>
        <begin position="457"/>
        <end position="487"/>
    </location>
</feature>
<evidence type="ECO:0000256" key="1">
    <source>
        <dbReference type="SAM" id="Coils"/>
    </source>
</evidence>
<evidence type="ECO:0000313" key="4">
    <source>
        <dbReference type="Proteomes" id="UP000019763"/>
    </source>
</evidence>
<keyword evidence="1" id="KW-0175">Coiled coil</keyword>
<sequence>MTVQTTAAAVSAEDRIAQERDAMETIDKKMNEISSKVSEHHVLLLELSKQQDEIRQEITSVQRRTTELEEERRRITEAETSAVNQSRALRSRVETMQRGIPYRTVEEIEERIKAIEYKRMTGSISLKEDKVLQVEIEKLRKRIPELQELKKLQQELSSQGPGSQGPGSQANSPSPRSSESEAAVDARVTIREQLRLLRETRDSLRSKLELLQTQRQQAYEPVRDLMDERTKLRAERSEHAEVLNQLITDQKQKESAHFAELSRKRQERQELERFNRQISLIEQDKKSLQTALQSLNRDEYDWTTVTALQVREYLDHAIRQYDHGTLAAGEQEEETVATAVPEKVTVGDQNFVVRIKKTDAPAPLPKKTRASRQKQAPPSMYMNHSLASLKDLRSLDLTVPKTIDDAREVVAQIDEIVEAQNNKLSTSRANKDKKQQDLQSKLDALLLKEKQLLEKAPTGWKRPTPPTTTTTTGTGVSQRNGAAVKVI</sequence>
<dbReference type="GO" id="GO:0005783">
    <property type="term" value="C:endoplasmic reticulum"/>
    <property type="evidence" value="ECO:0007669"/>
    <property type="project" value="TreeGrafter"/>
</dbReference>
<dbReference type="GO" id="GO:0042175">
    <property type="term" value="C:nuclear outer membrane-endoplasmic reticulum membrane network"/>
    <property type="evidence" value="ECO:0007669"/>
    <property type="project" value="TreeGrafter"/>
</dbReference>
<feature type="compositionally biased region" description="Low complexity" evidence="2">
    <location>
        <begin position="154"/>
        <end position="183"/>
    </location>
</feature>
<feature type="coiled-coil region" evidence="1">
    <location>
        <begin position="44"/>
        <end position="88"/>
    </location>
</feature>